<dbReference type="OrthoDB" id="196105at2"/>
<feature type="domain" description="BLUF" evidence="1">
    <location>
        <begin position="6"/>
        <end position="97"/>
    </location>
</feature>
<dbReference type="GO" id="GO:0009882">
    <property type="term" value="F:blue light photoreceptor activity"/>
    <property type="evidence" value="ECO:0007669"/>
    <property type="project" value="InterPro"/>
</dbReference>
<evidence type="ECO:0000313" key="2">
    <source>
        <dbReference type="EMBL" id="PRI11359.1"/>
    </source>
</evidence>
<dbReference type="InterPro" id="IPR036046">
    <property type="entry name" value="Acylphosphatase-like_dom_sf"/>
</dbReference>
<sequence length="150" mass="17164">MPHGTLKFLVYTSSAVTRFYEEDLDTLLVEARARNTELGITGLLLYRNDQFIQFLEGPPRHVDALMKKIERDPRHTRVRVVLDEFALQRRFEDWSMGYRTLREAVTPAPEGFRDTIADLRSAPDRVATGRAAKELALWFRVRSGGGLVTA</sequence>
<accession>A0A2S9QP45</accession>
<keyword evidence="3" id="KW-1185">Reference proteome</keyword>
<evidence type="ECO:0000259" key="1">
    <source>
        <dbReference type="PROSITE" id="PS50925"/>
    </source>
</evidence>
<organism evidence="2 3">
    <name type="scientific">Leucobacter massiliensis</name>
    <dbReference type="NCBI Taxonomy" id="1686285"/>
    <lineage>
        <taxon>Bacteria</taxon>
        <taxon>Bacillati</taxon>
        <taxon>Actinomycetota</taxon>
        <taxon>Actinomycetes</taxon>
        <taxon>Micrococcales</taxon>
        <taxon>Microbacteriaceae</taxon>
        <taxon>Leucobacter</taxon>
    </lineage>
</organism>
<evidence type="ECO:0000313" key="3">
    <source>
        <dbReference type="Proteomes" id="UP000238650"/>
    </source>
</evidence>
<dbReference type="AlphaFoldDB" id="A0A2S9QP45"/>
<protein>
    <recommendedName>
        <fullName evidence="1">BLUF domain-containing protein</fullName>
    </recommendedName>
</protein>
<proteinExistence type="predicted"/>
<name>A0A2S9QP45_9MICO</name>
<reference evidence="2 3" key="1">
    <citation type="journal article" date="2017" name="New Microbes New Infect">
        <title>Genome sequence of 'Leucobacter massiliensis' sp. nov. isolated from human pharynx after travel to the 2014 Hajj.</title>
        <authorList>
            <person name="Leangapichart T."/>
            <person name="Gautret P."/>
            <person name="Nguyen T.T."/>
            <person name="Armstrong N."/>
            <person name="Rolain J.M."/>
        </authorList>
    </citation>
    <scope>NUCLEOTIDE SEQUENCE [LARGE SCALE GENOMIC DNA]</scope>
    <source>
        <strain evidence="2 3">122RC15</strain>
    </source>
</reference>
<dbReference type="InterPro" id="IPR007024">
    <property type="entry name" value="BLUF_domain"/>
</dbReference>
<dbReference type="SMART" id="SM01034">
    <property type="entry name" value="BLUF"/>
    <property type="match status" value="1"/>
</dbReference>
<dbReference type="Pfam" id="PF04940">
    <property type="entry name" value="BLUF"/>
    <property type="match status" value="1"/>
</dbReference>
<dbReference type="Proteomes" id="UP000238650">
    <property type="component" value="Unassembled WGS sequence"/>
</dbReference>
<dbReference type="EMBL" id="MWZD01000017">
    <property type="protein sequence ID" value="PRI11359.1"/>
    <property type="molecule type" value="Genomic_DNA"/>
</dbReference>
<dbReference type="Gene3D" id="3.30.70.100">
    <property type="match status" value="1"/>
</dbReference>
<comment type="caution">
    <text evidence="2">The sequence shown here is derived from an EMBL/GenBank/DDBJ whole genome shotgun (WGS) entry which is preliminary data.</text>
</comment>
<gene>
    <name evidence="2" type="ORF">B4915_09135</name>
</gene>
<dbReference type="GO" id="GO:0071949">
    <property type="term" value="F:FAD binding"/>
    <property type="evidence" value="ECO:0007669"/>
    <property type="project" value="InterPro"/>
</dbReference>
<dbReference type="PROSITE" id="PS50925">
    <property type="entry name" value="BLUF"/>
    <property type="match status" value="1"/>
</dbReference>
<dbReference type="SUPFAM" id="SSF54975">
    <property type="entry name" value="Acylphosphatase/BLUF domain-like"/>
    <property type="match status" value="1"/>
</dbReference>